<sequence>MNRRCSGKLAAVAGTLTAIILYLSIGAWEAGAISTGRVPSNSTIVPAGYVFSTGYSNATWIINSAYKDSIRVMDKRSGEGCISFVVTRNRGGTRTYTDPLTVTYSNAGQINGRSVDVRLKVEKLVQTGSSDSNIANCDGEFLCLWYSVSDVSSMKTTGTRYKLTHTTDISYEITYADNGAVVELPCFQAVADLDTFQNVASVAEGFVPVSGYDTAFLYPGSVLVQKSGGFFSPSQLETDGNDSYIKTGLYITTDNGRFKGRYYATNCRTRLLVYSQYRAGMLPEPSLEIDGTKPYEPGDTVTIDVKQKIGTFFVDTVTRYPEMVIADDIPEGLSYRSAKVRDASGRDVTAKGDLTYDDASKKVTFRFDDSFLKDQGNYDGSLYTLRIITVAEPLDEPVRTIDDTAFSVISGIEQTTNRQEISVRKPFRVEYTYVSGTEGRRLPEEISAERGAYAVSDESVYYHGDVVVRKAAPAEGTALEVKNGDGTRKGRWVLSWDASRQTVENGDVTFTGTWRYVPEPKLVIVKRLKADAEQFTASHGEPTFLFRVSGEKSGKTWYKSVTFSEEVMEAVKENARFVDEDGTCFTFGDGYVKAECVAMRLPEDDYTVEEIETLRFESRSVSARYHSDDSSGGEIAAAADGACLTISLEPSACEPEDPGFDAAYVSVLFDNIKTRWDRFSHCDVVINKLEGGRR</sequence>
<gene>
    <name evidence="4" type="ORF">IAD25_01630</name>
</gene>
<feature type="domain" description="Adhesin isopeptide-forming adherence" evidence="1">
    <location>
        <begin position="289"/>
        <end position="418"/>
    </location>
</feature>
<organism evidence="4 5">
    <name type="scientific">Candidatus Allocopromorpha excrementipullorum</name>
    <dbReference type="NCBI Taxonomy" id="2840743"/>
    <lineage>
        <taxon>Bacteria</taxon>
        <taxon>Bacillati</taxon>
        <taxon>Bacillota</taxon>
        <taxon>Clostridia</taxon>
        <taxon>Eubacteriales</taxon>
        <taxon>Eubacteriaceae</taxon>
        <taxon>Eubacteriaceae incertae sedis</taxon>
        <taxon>Candidatus Allocopromorpha</taxon>
    </lineage>
</organism>
<protein>
    <submittedName>
        <fullName evidence="4">Uncharacterized protein</fullName>
    </submittedName>
</protein>
<dbReference type="Pfam" id="PF18655">
    <property type="entry name" value="SHIRT"/>
    <property type="match status" value="1"/>
</dbReference>
<reference evidence="4" key="2">
    <citation type="journal article" date="2021" name="PeerJ">
        <title>Extensive microbial diversity within the chicken gut microbiome revealed by metagenomics and culture.</title>
        <authorList>
            <person name="Gilroy R."/>
            <person name="Ravi A."/>
            <person name="Getino M."/>
            <person name="Pursley I."/>
            <person name="Horton D.L."/>
            <person name="Alikhan N.F."/>
            <person name="Baker D."/>
            <person name="Gharbi K."/>
            <person name="Hall N."/>
            <person name="Watson M."/>
            <person name="Adriaenssens E.M."/>
            <person name="Foster-Nyarko E."/>
            <person name="Jarju S."/>
            <person name="Secka A."/>
            <person name="Antonio M."/>
            <person name="Oren A."/>
            <person name="Chaudhuri R.R."/>
            <person name="La Ragione R."/>
            <person name="Hildebrand F."/>
            <person name="Pallen M.J."/>
        </authorList>
    </citation>
    <scope>NUCLEOTIDE SEQUENCE</scope>
    <source>
        <strain evidence="4">ChiSjej4B22-8349</strain>
    </source>
</reference>
<feature type="domain" description="SHIRT" evidence="2">
    <location>
        <begin position="427"/>
        <end position="516"/>
    </location>
</feature>
<dbReference type="InterPro" id="IPR041030">
    <property type="entry name" value="SHIRT"/>
</dbReference>
<dbReference type="Pfam" id="PF18873">
    <property type="entry name" value="Sgo0707_N1"/>
    <property type="match status" value="1"/>
</dbReference>
<proteinExistence type="predicted"/>
<evidence type="ECO:0000313" key="4">
    <source>
        <dbReference type="EMBL" id="HIU95400.1"/>
    </source>
</evidence>
<evidence type="ECO:0000259" key="1">
    <source>
        <dbReference type="Pfam" id="PF17998"/>
    </source>
</evidence>
<dbReference type="Gene3D" id="2.60.40.740">
    <property type="match status" value="1"/>
</dbReference>
<feature type="domain" description="Sgo0707 N-terminal" evidence="3">
    <location>
        <begin position="83"/>
        <end position="131"/>
    </location>
</feature>
<dbReference type="EMBL" id="DVOB01000037">
    <property type="protein sequence ID" value="HIU95400.1"/>
    <property type="molecule type" value="Genomic_DNA"/>
</dbReference>
<reference evidence="4" key="1">
    <citation type="submission" date="2020-10" db="EMBL/GenBank/DDBJ databases">
        <authorList>
            <person name="Gilroy R."/>
        </authorList>
    </citation>
    <scope>NUCLEOTIDE SEQUENCE</scope>
    <source>
        <strain evidence="4">ChiSjej4B22-8349</strain>
    </source>
</reference>
<evidence type="ECO:0000259" key="3">
    <source>
        <dbReference type="Pfam" id="PF18873"/>
    </source>
</evidence>
<evidence type="ECO:0000313" key="5">
    <source>
        <dbReference type="Proteomes" id="UP000824130"/>
    </source>
</evidence>
<name>A0A9D1N5D7_9FIRM</name>
<comment type="caution">
    <text evidence="4">The sequence shown here is derived from an EMBL/GenBank/DDBJ whole genome shotgun (WGS) entry which is preliminary data.</text>
</comment>
<dbReference type="Pfam" id="PF17998">
    <property type="entry name" value="AgI_II_C2"/>
    <property type="match status" value="1"/>
</dbReference>
<dbReference type="Proteomes" id="UP000824130">
    <property type="component" value="Unassembled WGS sequence"/>
</dbReference>
<dbReference type="InterPro" id="IPR043630">
    <property type="entry name" value="Sgo0707_N1"/>
</dbReference>
<evidence type="ECO:0000259" key="2">
    <source>
        <dbReference type="Pfam" id="PF18655"/>
    </source>
</evidence>
<dbReference type="AlphaFoldDB" id="A0A9D1N5D7"/>
<dbReference type="InterPro" id="IPR026345">
    <property type="entry name" value="Adh_isopep-form_adh_dom"/>
</dbReference>
<accession>A0A9D1N5D7</accession>